<dbReference type="GO" id="GO:0004134">
    <property type="term" value="F:4-alpha-glucanotransferase activity"/>
    <property type="evidence" value="ECO:0007669"/>
    <property type="project" value="InterPro"/>
</dbReference>
<dbReference type="Pfam" id="PF06202">
    <property type="entry name" value="GDE_C"/>
    <property type="match status" value="1"/>
</dbReference>
<accession>A0A2U2B842</accession>
<dbReference type="Pfam" id="PF12439">
    <property type="entry name" value="GDE_N"/>
    <property type="match status" value="1"/>
</dbReference>
<dbReference type="GO" id="GO:0004135">
    <property type="term" value="F:amylo-alpha-1,6-glucosidase activity"/>
    <property type="evidence" value="ECO:0007669"/>
    <property type="project" value="InterPro"/>
</dbReference>
<evidence type="ECO:0000259" key="1">
    <source>
        <dbReference type="Pfam" id="PF06202"/>
    </source>
</evidence>
<dbReference type="InterPro" id="IPR024742">
    <property type="entry name" value="Glycogen_debranch_N"/>
</dbReference>
<dbReference type="GO" id="GO:0005980">
    <property type="term" value="P:glycogen catabolic process"/>
    <property type="evidence" value="ECO:0007669"/>
    <property type="project" value="InterPro"/>
</dbReference>
<proteinExistence type="predicted"/>
<sequence>MAYYQLEKARLVNLEYALYREILRTNRAGSYCSTTIIGCNTRKYHGLLVCPLENFGGDLFVLLSALDVSVVQHDREFNLGIHKYQGSHYEPKGHKYLTGLEVDDIPKRYYRVGGVILSTEMVLVEKEEQLLFKVTLEEAHSDTKIRFKPFLAFRSIHELTHQNLNANTRYQKVNNGVSLKMYDGFPSLNLQSSKETEFIPVPDWYLGVEYLKEQHRGYAFKEDLFVPGYFETDIRKGESIVMSASTSEVKPNGLKAKFTREKKKRIPRDSMINNLLNSGQQFLLDKGTDVRLLAGFHWYGERHRDTLLSLPGLSVYQEEKKAYKNILEYISREIEEKYLYNNKSLLNRDIDVPLWFFWTLKKCPTNCSPENIWSKYKEIMQAILDHYRNLDQTTMYMNGSGLLYAKKAGVPLTWMEAIVDDEPVTWRPGFTVELNALWYNALMTFSELANKAGEEEIAKPYLDLAERVKDAFVPAFWNGESECLFDYVDGNYKDASIRPNQIFAASLPYSPLSVEQRKAIVDVVKKELLTPRGLRTLSPQDPKYKGVFEGGQRMRDKSMHQGTVFPWLAAFFAEAYLDIHKQGGLSFVKRILEGFEEEMGNHCLGSISECFNGNPPHLGKGAISMAWNVAGVLHIIYLIEKYSIA</sequence>
<dbReference type="PANTHER" id="PTHR10569">
    <property type="entry name" value="GLYCOGEN DEBRANCHING ENZYME"/>
    <property type="match status" value="1"/>
</dbReference>
<dbReference type="InterPro" id="IPR010401">
    <property type="entry name" value="AGL/Gdb1"/>
</dbReference>
<dbReference type="InterPro" id="IPR008928">
    <property type="entry name" value="6-hairpin_glycosidase_sf"/>
</dbReference>
<dbReference type="SUPFAM" id="SSF48208">
    <property type="entry name" value="Six-hairpin glycosidases"/>
    <property type="match status" value="1"/>
</dbReference>
<dbReference type="PANTHER" id="PTHR10569:SF2">
    <property type="entry name" value="GLYCOGEN DEBRANCHING ENZYME"/>
    <property type="match status" value="1"/>
</dbReference>
<dbReference type="Proteomes" id="UP000244956">
    <property type="component" value="Unassembled WGS sequence"/>
</dbReference>
<protein>
    <submittedName>
        <fullName evidence="3">Glycogen debranching protein</fullName>
    </submittedName>
</protein>
<feature type="domain" description="Glycogen debranching enzyme C-terminal" evidence="1">
    <location>
        <begin position="280"/>
        <end position="633"/>
    </location>
</feature>
<comment type="caution">
    <text evidence="3">The sequence shown here is derived from an EMBL/GenBank/DDBJ whole genome shotgun (WGS) entry which is preliminary data.</text>
</comment>
<dbReference type="RefSeq" id="WP_109264615.1">
    <property type="nucleotide sequence ID" value="NZ_QEWP01000008.1"/>
</dbReference>
<dbReference type="InterPro" id="IPR032790">
    <property type="entry name" value="GDE_C"/>
</dbReference>
<feature type="domain" description="Glycogen debranching enzyme bacterial and archaeal type N-terminal" evidence="2">
    <location>
        <begin position="20"/>
        <end position="240"/>
    </location>
</feature>
<keyword evidence="4" id="KW-1185">Reference proteome</keyword>
<reference evidence="3 4" key="1">
    <citation type="submission" date="2018-05" db="EMBL/GenBank/DDBJ databases">
        <title>Marinilabilia rubrum sp. nov., isolated from saltern sediment.</title>
        <authorList>
            <person name="Zhang R."/>
        </authorList>
    </citation>
    <scope>NUCLEOTIDE SEQUENCE [LARGE SCALE GENOMIC DNA]</scope>
    <source>
        <strain evidence="3 4">WTE16</strain>
    </source>
</reference>
<organism evidence="3 4">
    <name type="scientific">Marinilabilia rubra</name>
    <dbReference type="NCBI Taxonomy" id="2162893"/>
    <lineage>
        <taxon>Bacteria</taxon>
        <taxon>Pseudomonadati</taxon>
        <taxon>Bacteroidota</taxon>
        <taxon>Bacteroidia</taxon>
        <taxon>Marinilabiliales</taxon>
        <taxon>Marinilabiliaceae</taxon>
        <taxon>Marinilabilia</taxon>
    </lineage>
</organism>
<dbReference type="EMBL" id="QEWP01000008">
    <property type="protein sequence ID" value="PWD99213.1"/>
    <property type="molecule type" value="Genomic_DNA"/>
</dbReference>
<dbReference type="InterPro" id="IPR012341">
    <property type="entry name" value="6hp_glycosidase-like_sf"/>
</dbReference>
<evidence type="ECO:0000313" key="3">
    <source>
        <dbReference type="EMBL" id="PWD99213.1"/>
    </source>
</evidence>
<dbReference type="AlphaFoldDB" id="A0A2U2B842"/>
<dbReference type="Gene3D" id="1.50.10.10">
    <property type="match status" value="1"/>
</dbReference>
<gene>
    <name evidence="3" type="ORF">DDZ16_11490</name>
</gene>
<evidence type="ECO:0000313" key="4">
    <source>
        <dbReference type="Proteomes" id="UP000244956"/>
    </source>
</evidence>
<evidence type="ECO:0000259" key="2">
    <source>
        <dbReference type="Pfam" id="PF12439"/>
    </source>
</evidence>
<name>A0A2U2B842_9BACT</name>
<dbReference type="OrthoDB" id="9761875at2"/>